<sequence>MNSILRRSSRRTTLLLLQHHLQSSSFRFAPTVNQQNQLFSTFLLGNRVSSELNPNYSVSKEKSILNQIRFFASSSSSYVAASDSINIDATEKLKRVIEEELESVEAMAEIDRHSNQGDDTLELLLDPEECPFEVVDNPGEQTIILKRMFGDNECIQIDVAIPGGEDDLDGDNEDSDDVDEDGHDGKGEHEFSIPMKVTISKGDGPSLELCCFGIPDDIDIYSISLTRPEFSPNQIPYKGPEFLDLDENLRISFGEYLEVRGIDGSLANYLRKFKRSVLRQEVSSSVTLFLPSYSLFWRVMFLESYVKMDNVQNIASPFSGEL</sequence>
<feature type="region of interest" description="Disordered" evidence="1">
    <location>
        <begin position="161"/>
        <end position="190"/>
    </location>
</feature>
<protein>
    <recommendedName>
        <fullName evidence="4">Mitochondrial glycoprotein family protein</fullName>
    </recommendedName>
</protein>
<dbReference type="SUPFAM" id="SSF54529">
    <property type="entry name" value="Mitochondrial glycoprotein MAM33-like"/>
    <property type="match status" value="1"/>
</dbReference>
<evidence type="ECO:0000313" key="3">
    <source>
        <dbReference type="Proteomes" id="UP001202328"/>
    </source>
</evidence>
<evidence type="ECO:0008006" key="4">
    <source>
        <dbReference type="Google" id="ProtNLM"/>
    </source>
</evidence>
<gene>
    <name evidence="2" type="ORF">MKW98_018602</name>
</gene>
<evidence type="ECO:0000256" key="1">
    <source>
        <dbReference type="SAM" id="MobiDB-lite"/>
    </source>
</evidence>
<accession>A0AAD4T2S3</accession>
<reference evidence="2" key="1">
    <citation type="submission" date="2022-04" db="EMBL/GenBank/DDBJ databases">
        <title>A functionally conserved STORR gene fusion in Papaver species that diverged 16.8 million years ago.</title>
        <authorList>
            <person name="Catania T."/>
        </authorList>
    </citation>
    <scope>NUCLEOTIDE SEQUENCE</scope>
    <source>
        <strain evidence="2">S-188037</strain>
    </source>
</reference>
<dbReference type="Proteomes" id="UP001202328">
    <property type="component" value="Unassembled WGS sequence"/>
</dbReference>
<evidence type="ECO:0000313" key="2">
    <source>
        <dbReference type="EMBL" id="KAI3938046.1"/>
    </source>
</evidence>
<dbReference type="Gene3D" id="3.10.280.10">
    <property type="entry name" value="Mitochondrial glycoprotein"/>
    <property type="match status" value="1"/>
</dbReference>
<dbReference type="AlphaFoldDB" id="A0AAD4T2S3"/>
<dbReference type="InterPro" id="IPR003428">
    <property type="entry name" value="MAM33"/>
</dbReference>
<feature type="compositionally biased region" description="Acidic residues" evidence="1">
    <location>
        <begin position="164"/>
        <end position="182"/>
    </location>
</feature>
<keyword evidence="3" id="KW-1185">Reference proteome</keyword>
<dbReference type="InterPro" id="IPR036561">
    <property type="entry name" value="MAM33_sf"/>
</dbReference>
<dbReference type="PANTHER" id="PTHR10826">
    <property type="entry name" value="COMPLEMENT COMPONENT 1"/>
    <property type="match status" value="1"/>
</dbReference>
<dbReference type="EMBL" id="JAJJMB010005585">
    <property type="protein sequence ID" value="KAI3938046.1"/>
    <property type="molecule type" value="Genomic_DNA"/>
</dbReference>
<name>A0AAD4T2S3_9MAGN</name>
<dbReference type="Pfam" id="PF02330">
    <property type="entry name" value="MAM33"/>
    <property type="match status" value="1"/>
</dbReference>
<comment type="caution">
    <text evidence="2">The sequence shown here is derived from an EMBL/GenBank/DDBJ whole genome shotgun (WGS) entry which is preliminary data.</text>
</comment>
<proteinExistence type="predicted"/>
<dbReference type="GO" id="GO:0005759">
    <property type="term" value="C:mitochondrial matrix"/>
    <property type="evidence" value="ECO:0007669"/>
    <property type="project" value="InterPro"/>
</dbReference>
<organism evidence="2 3">
    <name type="scientific">Papaver atlanticum</name>
    <dbReference type="NCBI Taxonomy" id="357466"/>
    <lineage>
        <taxon>Eukaryota</taxon>
        <taxon>Viridiplantae</taxon>
        <taxon>Streptophyta</taxon>
        <taxon>Embryophyta</taxon>
        <taxon>Tracheophyta</taxon>
        <taxon>Spermatophyta</taxon>
        <taxon>Magnoliopsida</taxon>
        <taxon>Ranunculales</taxon>
        <taxon>Papaveraceae</taxon>
        <taxon>Papaveroideae</taxon>
        <taxon>Papaver</taxon>
    </lineage>
</organism>
<dbReference type="PANTHER" id="PTHR10826:SF27">
    <property type="entry name" value="OS06G0326500 PROTEIN"/>
    <property type="match status" value="1"/>
</dbReference>